<dbReference type="Pfam" id="PF12836">
    <property type="entry name" value="HHH_3"/>
    <property type="match status" value="1"/>
</dbReference>
<dbReference type="KEGG" id="clec:106674158"/>
<dbReference type="Gene3D" id="3.30.420.140">
    <property type="entry name" value="YqgF/RNase H-like domain"/>
    <property type="match status" value="1"/>
</dbReference>
<dbReference type="SUPFAM" id="SSF50249">
    <property type="entry name" value="Nucleic acid-binding proteins"/>
    <property type="match status" value="1"/>
</dbReference>
<dbReference type="InterPro" id="IPR003029">
    <property type="entry name" value="S1_domain"/>
</dbReference>
<dbReference type="Pfam" id="PF16921">
    <property type="entry name" value="Tex_YqgF"/>
    <property type="match status" value="1"/>
</dbReference>
<dbReference type="GeneID" id="106674158"/>
<dbReference type="PROSITE" id="PS50126">
    <property type="entry name" value="S1"/>
    <property type="match status" value="1"/>
</dbReference>
<dbReference type="Gene3D" id="1.10.3500.10">
    <property type="entry name" value="Tex N-terminal region-like"/>
    <property type="match status" value="1"/>
</dbReference>
<dbReference type="Pfam" id="PF22706">
    <property type="entry name" value="Tex_central_region"/>
    <property type="match status" value="1"/>
</dbReference>
<dbReference type="RefSeq" id="XP_014262208.1">
    <property type="nucleotide sequence ID" value="XM_014406722.2"/>
</dbReference>
<keyword evidence="6" id="KW-1185">Reference proteome</keyword>
<dbReference type="SMART" id="SM00732">
    <property type="entry name" value="YqgFc"/>
    <property type="match status" value="1"/>
</dbReference>
<evidence type="ECO:0000259" key="4">
    <source>
        <dbReference type="PROSITE" id="PS50126"/>
    </source>
</evidence>
<evidence type="ECO:0000256" key="3">
    <source>
        <dbReference type="SAM" id="MobiDB-lite"/>
    </source>
</evidence>
<dbReference type="InterPro" id="IPR012340">
    <property type="entry name" value="NA-bd_OB-fold"/>
</dbReference>
<dbReference type="PANTHER" id="PTHR10724:SF10">
    <property type="entry name" value="S1 RNA-BINDING DOMAIN-CONTAINING PROTEIN 1"/>
    <property type="match status" value="1"/>
</dbReference>
<dbReference type="Pfam" id="PF00575">
    <property type="entry name" value="S1"/>
    <property type="match status" value="1"/>
</dbReference>
<dbReference type="InterPro" id="IPR041692">
    <property type="entry name" value="HHH_9"/>
</dbReference>
<dbReference type="GO" id="GO:0003677">
    <property type="term" value="F:DNA binding"/>
    <property type="evidence" value="ECO:0007669"/>
    <property type="project" value="InterPro"/>
</dbReference>
<dbReference type="InterPro" id="IPR050437">
    <property type="entry name" value="Ribos_protein_bS1-like"/>
</dbReference>
<protein>
    <recommendedName>
        <fullName evidence="4">S1 motif domain-containing protein</fullName>
    </recommendedName>
</protein>
<proteinExistence type="predicted"/>
<keyword evidence="2" id="KW-0234">DNA repair</keyword>
<dbReference type="GO" id="GO:0003735">
    <property type="term" value="F:structural constituent of ribosome"/>
    <property type="evidence" value="ECO:0007669"/>
    <property type="project" value="TreeGrafter"/>
</dbReference>
<dbReference type="Gene3D" id="1.10.10.650">
    <property type="entry name" value="RuvA domain 2-like"/>
    <property type="match status" value="1"/>
</dbReference>
<dbReference type="FunFam" id="1.10.10.650:FF:000001">
    <property type="entry name" value="S1 RNA-binding domain 1"/>
    <property type="match status" value="1"/>
</dbReference>
<evidence type="ECO:0000256" key="2">
    <source>
        <dbReference type="ARBA" id="ARBA00023204"/>
    </source>
</evidence>
<feature type="region of interest" description="Disordered" evidence="3">
    <location>
        <begin position="196"/>
        <end position="215"/>
    </location>
</feature>
<reference evidence="5" key="1">
    <citation type="submission" date="2022-01" db="UniProtKB">
        <authorList>
            <consortium name="EnsemblMetazoa"/>
        </authorList>
    </citation>
    <scope>IDENTIFICATION</scope>
</reference>
<dbReference type="SMART" id="SM00278">
    <property type="entry name" value="HhH1"/>
    <property type="match status" value="2"/>
</dbReference>
<sequence>MDETILVAKYANIEYDQAKTVIEQFEEDATIPFLARYRKHLIGDLTAEDLRFIKQMYQFAKSIKAKAESIKKKIDAKGELTDELRNCIDHAQSLPELEDIFAPYKSKKKSKTTLLKEVGFDTVARKLLSGEGVVEPKSLVDKKNELLKSPKSVDDMLVEMISEILSGDTELENLVSQLTMKERILLECKQAKEKTAKEDKPIKTESDKPNKTDSKKSFEEKFENYYEFSNYYKFVKPHQILAINRGEKRKQLSVRLTVPDSFNRSVENFLRKKWSIRGTQYPYRTKIIELSIKALLSKRILPKVKKRIRVDMTRHGERVALDVFSSNLKWLLLTRPVRPHDKYVVLGIDPGFKNGCKIAVVNVRHEILELDVFNLDNYNKFKSSLKDLILKHNVNTVAIGNGQGCRQVEMLVSKLIKQEKLNIKYVIVPEQGVSIYSCSKEAVEEYEGMKPNFISAVSLVKRHLDPLSEFVKVEPKHLGVGMYQHDIDTKKLDEELGEVISECVSDVGVDVNTAPIQLLKRIAGLTETRAKKLIETREKNGGFTSRKQLMDIKGIGPKTFQQCAGFIKIVPETSLTATSSKKAKKMRPDFNLLDQTIIHPDDYDKAESIMNMAGVCIEDIGTPEFIQKIQSFSKRQHIENIGEKLKTHSSTVKLIYDALSKPLDFDIRSKSDAPLFKTEIKSIDDLIIGSVVTGRVENVTPFGSFVDIGVGKSALIPESASNRVKLHLGQKVSVKIINKRGEKISLLLLNVISDS</sequence>
<dbReference type="GO" id="GO:0006281">
    <property type="term" value="P:DNA repair"/>
    <property type="evidence" value="ECO:0007669"/>
    <property type="project" value="UniProtKB-KW"/>
</dbReference>
<dbReference type="GO" id="GO:0006412">
    <property type="term" value="P:translation"/>
    <property type="evidence" value="ECO:0007669"/>
    <property type="project" value="TreeGrafter"/>
</dbReference>
<dbReference type="InterPro" id="IPR012337">
    <property type="entry name" value="RNaseH-like_sf"/>
</dbReference>
<dbReference type="Gene3D" id="2.40.50.140">
    <property type="entry name" value="Nucleic acid-binding proteins"/>
    <property type="match status" value="1"/>
</dbReference>
<dbReference type="SUPFAM" id="SSF53098">
    <property type="entry name" value="Ribonuclease H-like"/>
    <property type="match status" value="1"/>
</dbReference>
<dbReference type="InterPro" id="IPR018974">
    <property type="entry name" value="Tex-like_N"/>
</dbReference>
<dbReference type="InterPro" id="IPR006641">
    <property type="entry name" value="YqgF/RNaseH-like_dom"/>
</dbReference>
<dbReference type="PANTHER" id="PTHR10724">
    <property type="entry name" value="30S RIBOSOMAL PROTEIN S1"/>
    <property type="match status" value="1"/>
</dbReference>
<evidence type="ECO:0000313" key="6">
    <source>
        <dbReference type="Proteomes" id="UP000494040"/>
    </source>
</evidence>
<dbReference type="SMART" id="SM00316">
    <property type="entry name" value="S1"/>
    <property type="match status" value="1"/>
</dbReference>
<dbReference type="Pfam" id="PF17674">
    <property type="entry name" value="HHH_9"/>
    <property type="match status" value="1"/>
</dbReference>
<dbReference type="Proteomes" id="UP000494040">
    <property type="component" value="Unassembled WGS sequence"/>
</dbReference>
<dbReference type="InterPro" id="IPR055179">
    <property type="entry name" value="Tex-like_central_region"/>
</dbReference>
<dbReference type="SUPFAM" id="SSF47781">
    <property type="entry name" value="RuvA domain 2-like"/>
    <property type="match status" value="2"/>
</dbReference>
<accession>A0A8I6SD60</accession>
<dbReference type="InterPro" id="IPR032639">
    <property type="entry name" value="Tex_YqgF"/>
</dbReference>
<evidence type="ECO:0000256" key="1">
    <source>
        <dbReference type="ARBA" id="ARBA00022763"/>
    </source>
</evidence>
<dbReference type="InterPro" id="IPR010994">
    <property type="entry name" value="RuvA_2-like"/>
</dbReference>
<dbReference type="Gene3D" id="1.10.150.310">
    <property type="entry name" value="Tex RuvX-like domain-like"/>
    <property type="match status" value="1"/>
</dbReference>
<dbReference type="SUPFAM" id="SSF158832">
    <property type="entry name" value="Tex N-terminal region-like"/>
    <property type="match status" value="1"/>
</dbReference>
<evidence type="ECO:0000313" key="5">
    <source>
        <dbReference type="EnsemblMetazoa" id="XP_014262208.1"/>
    </source>
</evidence>
<organism evidence="5 6">
    <name type="scientific">Cimex lectularius</name>
    <name type="common">Bed bug</name>
    <name type="synonym">Acanthia lectularia</name>
    <dbReference type="NCBI Taxonomy" id="79782"/>
    <lineage>
        <taxon>Eukaryota</taxon>
        <taxon>Metazoa</taxon>
        <taxon>Ecdysozoa</taxon>
        <taxon>Arthropoda</taxon>
        <taxon>Hexapoda</taxon>
        <taxon>Insecta</taxon>
        <taxon>Pterygota</taxon>
        <taxon>Neoptera</taxon>
        <taxon>Paraneoptera</taxon>
        <taxon>Hemiptera</taxon>
        <taxon>Heteroptera</taxon>
        <taxon>Panheteroptera</taxon>
        <taxon>Cimicomorpha</taxon>
        <taxon>Cimicidae</taxon>
        <taxon>Cimex</taxon>
    </lineage>
</organism>
<dbReference type="InterPro" id="IPR003583">
    <property type="entry name" value="Hlx-hairpin-Hlx_DNA-bd_motif"/>
</dbReference>
<dbReference type="InterPro" id="IPR023323">
    <property type="entry name" value="Tex-like_dom_sf"/>
</dbReference>
<keyword evidence="1" id="KW-0227">DNA damage</keyword>
<dbReference type="Pfam" id="PF09371">
    <property type="entry name" value="Tex_N"/>
    <property type="match status" value="1"/>
</dbReference>
<dbReference type="OrthoDB" id="995477at2759"/>
<dbReference type="FunFam" id="3.30.420.140:FF:000001">
    <property type="entry name" value="RNA-binding transcriptional accessory protein"/>
    <property type="match status" value="1"/>
</dbReference>
<dbReference type="InterPro" id="IPR023319">
    <property type="entry name" value="Tex-like_HTH_dom_sf"/>
</dbReference>
<dbReference type="EnsemblMetazoa" id="XM_014406722.2">
    <property type="protein sequence ID" value="XP_014262208.1"/>
    <property type="gene ID" value="LOC106674158"/>
</dbReference>
<dbReference type="OMA" id="RWAWRTR"/>
<dbReference type="GO" id="GO:0003729">
    <property type="term" value="F:mRNA binding"/>
    <property type="evidence" value="ECO:0007669"/>
    <property type="project" value="TreeGrafter"/>
</dbReference>
<dbReference type="AlphaFoldDB" id="A0A8I6SD60"/>
<name>A0A8I6SD60_CIMLE</name>
<feature type="domain" description="S1 motif" evidence="4">
    <location>
        <begin position="689"/>
        <end position="751"/>
    </location>
</feature>
<dbReference type="InterPro" id="IPR037027">
    <property type="entry name" value="YqgF/RNaseH-like_dom_sf"/>
</dbReference>